<sequence length="315" mass="34356">MARLQLQTAAPDVRPASDPDGRREICTRIARCLVGPDGPESFQFRRTRSLAASLPEAERRPLLRALDRRDDPASCATALLAWAGHLESVARFDEAELATGIAASLRPDDPSIDLHRARVARKAGYAEKALALYTRALDRLSDPEMPLARMARLGCVLVGPEGEHGISEILRESVRSGDAESAAVAQEARARRRIGSGDVPGAVRDLLCAAVRYPRALDRGRVGLALADLLLSRDDLDAARAVLEEVERQALPRQAEWARARLWQLARRTGDQIGLRRWAESTSNDLVALLPPRRPPAPSPSAAPIRTAIRRLAAL</sequence>
<comment type="caution">
    <text evidence="2">The sequence shown here is derived from an EMBL/GenBank/DDBJ whole genome shotgun (WGS) entry which is preliminary data.</text>
</comment>
<evidence type="ECO:0000256" key="1">
    <source>
        <dbReference type="SAM" id="MobiDB-lite"/>
    </source>
</evidence>
<evidence type="ECO:0008006" key="4">
    <source>
        <dbReference type="Google" id="ProtNLM"/>
    </source>
</evidence>
<keyword evidence="3" id="KW-1185">Reference proteome</keyword>
<dbReference type="Proteomes" id="UP001484239">
    <property type="component" value="Unassembled WGS sequence"/>
</dbReference>
<feature type="region of interest" description="Disordered" evidence="1">
    <location>
        <begin position="1"/>
        <end position="21"/>
    </location>
</feature>
<gene>
    <name evidence="2" type="ORF">WI372_15660</name>
</gene>
<dbReference type="EMBL" id="JBBHLI010000011">
    <property type="protein sequence ID" value="MEK9502430.1"/>
    <property type="molecule type" value="Genomic_DNA"/>
</dbReference>
<reference evidence="2 3" key="1">
    <citation type="submission" date="2024-02" db="EMBL/GenBank/DDBJ databases">
        <title>A novel Gemmatimonadota bacterium.</title>
        <authorList>
            <person name="Du Z.-J."/>
            <person name="Ye Y.-Q."/>
        </authorList>
    </citation>
    <scope>NUCLEOTIDE SEQUENCE [LARGE SCALE GENOMIC DNA]</scope>
    <source>
        <strain evidence="2 3">DH-20</strain>
    </source>
</reference>
<organism evidence="2 3">
    <name type="scientific">Gaopeijia maritima</name>
    <dbReference type="NCBI Taxonomy" id="3119007"/>
    <lineage>
        <taxon>Bacteria</taxon>
        <taxon>Pseudomonadati</taxon>
        <taxon>Gemmatimonadota</taxon>
        <taxon>Longimicrobiia</taxon>
        <taxon>Gaopeijiales</taxon>
        <taxon>Gaopeijiaceae</taxon>
        <taxon>Gaopeijia</taxon>
    </lineage>
</organism>
<dbReference type="Gene3D" id="1.25.40.10">
    <property type="entry name" value="Tetratricopeptide repeat domain"/>
    <property type="match status" value="1"/>
</dbReference>
<name>A0ABU9EG11_9BACT</name>
<evidence type="ECO:0000313" key="2">
    <source>
        <dbReference type="EMBL" id="MEK9502430.1"/>
    </source>
</evidence>
<dbReference type="RefSeq" id="WP_405278566.1">
    <property type="nucleotide sequence ID" value="NZ_CP144380.1"/>
</dbReference>
<dbReference type="SUPFAM" id="SSF48452">
    <property type="entry name" value="TPR-like"/>
    <property type="match status" value="1"/>
</dbReference>
<proteinExistence type="predicted"/>
<dbReference type="InterPro" id="IPR011990">
    <property type="entry name" value="TPR-like_helical_dom_sf"/>
</dbReference>
<evidence type="ECO:0000313" key="3">
    <source>
        <dbReference type="Proteomes" id="UP001484239"/>
    </source>
</evidence>
<protein>
    <recommendedName>
        <fullName evidence="4">Tetratricopeptide repeat protein</fullName>
    </recommendedName>
</protein>
<accession>A0ABU9EG11</accession>